<keyword evidence="4" id="KW-1185">Reference proteome</keyword>
<evidence type="ECO:0000313" key="3">
    <source>
        <dbReference type="EMBL" id="REK84915.1"/>
    </source>
</evidence>
<comment type="caution">
    <text evidence="3">The sequence shown here is derived from an EMBL/GenBank/DDBJ whole genome shotgun (WGS) entry which is preliminary data.</text>
</comment>
<feature type="domain" description="Transposase IS701-like DDE" evidence="2">
    <location>
        <begin position="3"/>
        <end position="112"/>
    </location>
</feature>
<evidence type="ECO:0000256" key="1">
    <source>
        <dbReference type="SAM" id="MobiDB-lite"/>
    </source>
</evidence>
<dbReference type="EMBL" id="QUAC01000468">
    <property type="protein sequence ID" value="REK84915.1"/>
    <property type="molecule type" value="Genomic_DNA"/>
</dbReference>
<evidence type="ECO:0000313" key="4">
    <source>
        <dbReference type="Proteomes" id="UP000262477"/>
    </source>
</evidence>
<dbReference type="OrthoDB" id="3339508at2"/>
<accession>A0A371PR13</accession>
<feature type="compositionally biased region" description="Basic residues" evidence="1">
    <location>
        <begin position="117"/>
        <end position="149"/>
    </location>
</feature>
<organism evidence="3 4">
    <name type="scientific">Streptomyces inhibens</name>
    <dbReference type="NCBI Taxonomy" id="2293571"/>
    <lineage>
        <taxon>Bacteria</taxon>
        <taxon>Bacillati</taxon>
        <taxon>Actinomycetota</taxon>
        <taxon>Actinomycetes</taxon>
        <taxon>Kitasatosporales</taxon>
        <taxon>Streptomycetaceae</taxon>
        <taxon>Streptomyces</taxon>
    </lineage>
</organism>
<dbReference type="Proteomes" id="UP000262477">
    <property type="component" value="Unassembled WGS sequence"/>
</dbReference>
<reference evidence="3 4" key="1">
    <citation type="submission" date="2018-08" db="EMBL/GenBank/DDBJ databases">
        <title>Streptomyces NEAU-D10 sp. nov., a novel Actinomycete isolated from soil.</title>
        <authorList>
            <person name="Jin L."/>
        </authorList>
    </citation>
    <scope>NUCLEOTIDE SEQUENCE [LARGE SCALE GENOMIC DNA]</scope>
    <source>
        <strain evidence="3 4">NEAU-D10</strain>
    </source>
</reference>
<sequence>MLAEHRRGYGALYAALNQGHIDAGRLRRTLAALPQPRAAAAGLSWLSMSATGCASTSAGRLFCHTFGCGRDQHLMLSRWPYSFVTALESGRTSWCRLLNTVRLAPEDDVAETLRRPGPPRRRGPHRRRPLEARRPRHPGHLRRRIRRTSHGPPSQRPAGGGVRAAGQVTVSSGAVGGCRRLFRSRPRRDSRSLSAGLLLGVFAGLLQLIARHHRVVVRGDPVNSKVPIPATTPATVPNLVQSARCHKDRRSSGSWRLSLTRMESGAGRRRAKRSLACRRLLVLLTSVALLPVA</sequence>
<proteinExistence type="predicted"/>
<dbReference type="Pfam" id="PF13546">
    <property type="entry name" value="DDE_5"/>
    <property type="match status" value="1"/>
</dbReference>
<evidence type="ECO:0000259" key="2">
    <source>
        <dbReference type="Pfam" id="PF13546"/>
    </source>
</evidence>
<dbReference type="InterPro" id="IPR038721">
    <property type="entry name" value="IS701-like_DDE_dom"/>
</dbReference>
<gene>
    <name evidence="3" type="ORF">DY245_40615</name>
</gene>
<protein>
    <recommendedName>
        <fullName evidence="2">Transposase IS701-like DDE domain-containing protein</fullName>
    </recommendedName>
</protein>
<dbReference type="AlphaFoldDB" id="A0A371PR13"/>
<name>A0A371PR13_STRIH</name>
<feature type="region of interest" description="Disordered" evidence="1">
    <location>
        <begin position="109"/>
        <end position="164"/>
    </location>
</feature>